<reference evidence="1 2" key="1">
    <citation type="submission" date="2015-03" db="EMBL/GenBank/DDBJ databases">
        <title>Draft genome of Stenotrophomonas maltophila isolated from urine specimen.</title>
        <authorList>
            <person name="Murugan N."/>
            <person name="Malathi J."/>
            <person name="Umashankar V."/>
            <person name="Madhavan H."/>
        </authorList>
    </citation>
    <scope>NUCLEOTIDE SEQUENCE [LARGE SCALE GENOMIC DNA]</scope>
    <source>
        <strain evidence="1 2">JMNMN1</strain>
    </source>
</reference>
<protein>
    <submittedName>
        <fullName evidence="1">Transposase</fullName>
    </submittedName>
</protein>
<proteinExistence type="predicted"/>
<sequence>MQLTFGDTQGLGKRKQTRREILLYKVD</sequence>
<dbReference type="PATRIC" id="fig|40324.63.peg.7096"/>
<organism evidence="1 2">
    <name type="scientific">Stenotrophomonas maltophilia</name>
    <name type="common">Pseudomonas maltophilia</name>
    <name type="synonym">Xanthomonas maltophilia</name>
    <dbReference type="NCBI Taxonomy" id="40324"/>
    <lineage>
        <taxon>Bacteria</taxon>
        <taxon>Pseudomonadati</taxon>
        <taxon>Pseudomonadota</taxon>
        <taxon>Gammaproteobacteria</taxon>
        <taxon>Lysobacterales</taxon>
        <taxon>Lysobacteraceae</taxon>
        <taxon>Stenotrophomonas</taxon>
        <taxon>Stenotrophomonas maltophilia group</taxon>
    </lineage>
</organism>
<name>A0A0F5ZM58_STEMA</name>
<evidence type="ECO:0000313" key="2">
    <source>
        <dbReference type="Proteomes" id="UP000243478"/>
    </source>
</evidence>
<evidence type="ECO:0000313" key="1">
    <source>
        <dbReference type="EMBL" id="KKD56768.1"/>
    </source>
</evidence>
<dbReference type="AlphaFoldDB" id="A0A0F5ZM58"/>
<comment type="caution">
    <text evidence="1">The sequence shown here is derived from an EMBL/GenBank/DDBJ whole genome shotgun (WGS) entry which is preliminary data.</text>
</comment>
<dbReference type="Proteomes" id="UP000243478">
    <property type="component" value="Unassembled WGS sequence"/>
</dbReference>
<gene>
    <name evidence="1" type="ORF">VM57_19130</name>
</gene>
<accession>A0A0F5ZM58</accession>
<dbReference type="EMBL" id="JZRZ01000030">
    <property type="protein sequence ID" value="KKD56768.1"/>
    <property type="molecule type" value="Genomic_DNA"/>
</dbReference>